<accession>A0ABR9ARK6</accession>
<dbReference type="RefSeq" id="WP_192011881.1">
    <property type="nucleotide sequence ID" value="NZ_JACYTQ010000010.1"/>
</dbReference>
<keyword evidence="1" id="KW-0472">Membrane</keyword>
<organism evidence="2 3">
    <name type="scientific">Echinicola arenosa</name>
    <dbReference type="NCBI Taxonomy" id="2774144"/>
    <lineage>
        <taxon>Bacteria</taxon>
        <taxon>Pseudomonadati</taxon>
        <taxon>Bacteroidota</taxon>
        <taxon>Cytophagia</taxon>
        <taxon>Cytophagales</taxon>
        <taxon>Cyclobacteriaceae</taxon>
        <taxon>Echinicola</taxon>
    </lineage>
</organism>
<feature type="transmembrane region" description="Helical" evidence="1">
    <location>
        <begin position="42"/>
        <end position="73"/>
    </location>
</feature>
<evidence type="ECO:0000313" key="3">
    <source>
        <dbReference type="Proteomes" id="UP000647133"/>
    </source>
</evidence>
<keyword evidence="1" id="KW-1133">Transmembrane helix</keyword>
<evidence type="ECO:0000256" key="1">
    <source>
        <dbReference type="SAM" id="Phobius"/>
    </source>
</evidence>
<proteinExistence type="predicted"/>
<dbReference type="Proteomes" id="UP000647133">
    <property type="component" value="Unassembled WGS sequence"/>
</dbReference>
<sequence>MTAYSLGGNIAFGIKVLAVISGLILFFFYLKPFKKITLYFSIYPLIGVLSMLGLIFRGIVWALVLSVVLFPLIPDEKEFEENEIIISTPFQGFMAPCCPYEIKERQLLILEKNYGKWELEGEGPIDFETVEISSNDNEIEITYSTNFDEGVIKKKKINKYGNN</sequence>
<name>A0ABR9ARK6_9BACT</name>
<reference evidence="2 3" key="1">
    <citation type="submission" date="2020-09" db="EMBL/GenBank/DDBJ databases">
        <title>Echinicola sp. CAU 1574 isolated from sand of Sido Beach.</title>
        <authorList>
            <person name="Kim W."/>
        </authorList>
    </citation>
    <scope>NUCLEOTIDE SEQUENCE [LARGE SCALE GENOMIC DNA]</scope>
    <source>
        <strain evidence="2 3">CAU 1574</strain>
    </source>
</reference>
<feature type="transmembrane region" description="Helical" evidence="1">
    <location>
        <begin position="6"/>
        <end position="30"/>
    </location>
</feature>
<keyword evidence="1" id="KW-0812">Transmembrane</keyword>
<evidence type="ECO:0000313" key="2">
    <source>
        <dbReference type="EMBL" id="MBD8491001.1"/>
    </source>
</evidence>
<keyword evidence="3" id="KW-1185">Reference proteome</keyword>
<dbReference type="EMBL" id="JACYTQ010000010">
    <property type="protein sequence ID" value="MBD8491001.1"/>
    <property type="molecule type" value="Genomic_DNA"/>
</dbReference>
<comment type="caution">
    <text evidence="2">The sequence shown here is derived from an EMBL/GenBank/DDBJ whole genome shotgun (WGS) entry which is preliminary data.</text>
</comment>
<gene>
    <name evidence="2" type="ORF">IFO69_19770</name>
</gene>
<protein>
    <submittedName>
        <fullName evidence="2">Uncharacterized protein</fullName>
    </submittedName>
</protein>